<sequence length="81" mass="8697">MAEVAWGGRWEHPACGASGEAVWDDEDTACSGHDCGRSGEVDWSAEWQCHTCGAAGDGRFEDDTTTYADHECDDQDQEAAA</sequence>
<keyword evidence="2" id="KW-1185">Reference proteome</keyword>
<dbReference type="RefSeq" id="WP_228873851.1">
    <property type="nucleotide sequence ID" value="NZ_JAHUVW010000004.1"/>
</dbReference>
<protein>
    <recommendedName>
        <fullName evidence="3">Transposase</fullName>
    </recommendedName>
</protein>
<organism evidence="1 2">
    <name type="scientific">Streptomyces halstedii</name>
    <dbReference type="NCBI Taxonomy" id="1944"/>
    <lineage>
        <taxon>Bacteria</taxon>
        <taxon>Bacillati</taxon>
        <taxon>Actinomycetota</taxon>
        <taxon>Actinomycetes</taxon>
        <taxon>Kitasatosporales</taxon>
        <taxon>Streptomycetaceae</taxon>
        <taxon>Streptomyces</taxon>
    </lineage>
</organism>
<reference evidence="1 2" key="1">
    <citation type="submission" date="2021-07" db="EMBL/GenBank/DDBJ databases">
        <title>Sequencing Streptomyces halstedii LGO-A4 genome an citrus endophytic actinomycete.</title>
        <authorList>
            <person name="Samborskyy M."/>
            <person name="Scott N."/>
            <person name="Deglau R."/>
            <person name="Dickens S."/>
            <person name="Oliveira L.G."/>
        </authorList>
    </citation>
    <scope>NUCLEOTIDE SEQUENCE [LARGE SCALE GENOMIC DNA]</scope>
    <source>
        <strain evidence="1 2">LGO-A4</strain>
    </source>
</reference>
<comment type="caution">
    <text evidence="1">The sequence shown here is derived from an EMBL/GenBank/DDBJ whole genome shotgun (WGS) entry which is preliminary data.</text>
</comment>
<dbReference type="Proteomes" id="UP000735541">
    <property type="component" value="Unassembled WGS sequence"/>
</dbReference>
<gene>
    <name evidence="1" type="ORF">STHAL_32330</name>
</gene>
<accession>A0ABS6U1G2</accession>
<evidence type="ECO:0008006" key="3">
    <source>
        <dbReference type="Google" id="ProtNLM"/>
    </source>
</evidence>
<dbReference type="EMBL" id="JAHUVW010000004">
    <property type="protein sequence ID" value="MBV7674136.1"/>
    <property type="molecule type" value="Genomic_DNA"/>
</dbReference>
<name>A0ABS6U1G2_STRHA</name>
<evidence type="ECO:0000313" key="1">
    <source>
        <dbReference type="EMBL" id="MBV7674136.1"/>
    </source>
</evidence>
<proteinExistence type="predicted"/>
<evidence type="ECO:0000313" key="2">
    <source>
        <dbReference type="Proteomes" id="UP000735541"/>
    </source>
</evidence>